<comment type="caution">
    <text evidence="2">The sequence shown here is derived from an EMBL/GenBank/DDBJ whole genome shotgun (WGS) entry which is preliminary data.</text>
</comment>
<accession>A0ABQ5C372</accession>
<feature type="region of interest" description="Disordered" evidence="1">
    <location>
        <begin position="1"/>
        <end position="24"/>
    </location>
</feature>
<evidence type="ECO:0000313" key="3">
    <source>
        <dbReference type="Proteomes" id="UP001151760"/>
    </source>
</evidence>
<evidence type="ECO:0000256" key="1">
    <source>
        <dbReference type="SAM" id="MobiDB-lite"/>
    </source>
</evidence>
<feature type="region of interest" description="Disordered" evidence="1">
    <location>
        <begin position="97"/>
        <end position="119"/>
    </location>
</feature>
<reference evidence="2" key="2">
    <citation type="submission" date="2022-01" db="EMBL/GenBank/DDBJ databases">
        <authorList>
            <person name="Yamashiro T."/>
            <person name="Shiraishi A."/>
            <person name="Satake H."/>
            <person name="Nakayama K."/>
        </authorList>
    </citation>
    <scope>NUCLEOTIDE SEQUENCE</scope>
</reference>
<evidence type="ECO:0000313" key="2">
    <source>
        <dbReference type="EMBL" id="GJT19524.1"/>
    </source>
</evidence>
<gene>
    <name evidence="2" type="ORF">Tco_0878230</name>
</gene>
<dbReference type="Proteomes" id="UP001151760">
    <property type="component" value="Unassembled WGS sequence"/>
</dbReference>
<proteinExistence type="predicted"/>
<reference evidence="2" key="1">
    <citation type="journal article" date="2022" name="Int. J. Mol. Sci.">
        <title>Draft Genome of Tanacetum Coccineum: Genomic Comparison of Closely Related Tanacetum-Family Plants.</title>
        <authorList>
            <person name="Yamashiro T."/>
            <person name="Shiraishi A."/>
            <person name="Nakayama K."/>
            <person name="Satake H."/>
        </authorList>
    </citation>
    <scope>NUCLEOTIDE SEQUENCE</scope>
</reference>
<feature type="compositionally biased region" description="Basic and acidic residues" evidence="1">
    <location>
        <begin position="1"/>
        <end position="12"/>
    </location>
</feature>
<dbReference type="EMBL" id="BQNB010013723">
    <property type="protein sequence ID" value="GJT19524.1"/>
    <property type="molecule type" value="Genomic_DNA"/>
</dbReference>
<sequence>MWDGGKQNEHVTRPSTVNPPSNDEKVNAEMAIQIMVEVVALGEMQAIKVGYEKLKAVAALKPLQEKLEEEFSMEIDRKSKTELERNKLKDLEFNEGSKSSQAYVKPINPPPVQKKPAPYKPRHAKVTAAKETEYQLSTNHHSCFNGTRGDSCAARKKIDKDKADRREELDRLEELGLLDRKGKYQVAHAPPPKAPRINLRNKFDLLLLGNEKAMGR</sequence>
<organism evidence="2 3">
    <name type="scientific">Tanacetum coccineum</name>
    <dbReference type="NCBI Taxonomy" id="301880"/>
    <lineage>
        <taxon>Eukaryota</taxon>
        <taxon>Viridiplantae</taxon>
        <taxon>Streptophyta</taxon>
        <taxon>Embryophyta</taxon>
        <taxon>Tracheophyta</taxon>
        <taxon>Spermatophyta</taxon>
        <taxon>Magnoliopsida</taxon>
        <taxon>eudicotyledons</taxon>
        <taxon>Gunneridae</taxon>
        <taxon>Pentapetalae</taxon>
        <taxon>asterids</taxon>
        <taxon>campanulids</taxon>
        <taxon>Asterales</taxon>
        <taxon>Asteraceae</taxon>
        <taxon>Asteroideae</taxon>
        <taxon>Anthemideae</taxon>
        <taxon>Anthemidinae</taxon>
        <taxon>Tanacetum</taxon>
    </lineage>
</organism>
<protein>
    <submittedName>
        <fullName evidence="2">Uncharacterized protein</fullName>
    </submittedName>
</protein>
<name>A0ABQ5C372_9ASTR</name>
<keyword evidence="3" id="KW-1185">Reference proteome</keyword>